<gene>
    <name evidence="2" type="ORF">HYC85_024743</name>
</gene>
<dbReference type="AlphaFoldDB" id="A0A7J7G9L1"/>
<dbReference type="EMBL" id="JACBKZ010000012">
    <property type="protein sequence ID" value="KAF5937237.1"/>
    <property type="molecule type" value="Genomic_DNA"/>
</dbReference>
<feature type="compositionally biased region" description="Polar residues" evidence="1">
    <location>
        <begin position="447"/>
        <end position="460"/>
    </location>
</feature>
<dbReference type="GO" id="GO:0000815">
    <property type="term" value="C:ESCRT III complex"/>
    <property type="evidence" value="ECO:0007669"/>
    <property type="project" value="TreeGrafter"/>
</dbReference>
<reference evidence="3" key="1">
    <citation type="journal article" date="2020" name="Nat. Commun.">
        <title>Genome assembly of wild tea tree DASZ reveals pedigree and selection history of tea varieties.</title>
        <authorList>
            <person name="Zhang W."/>
            <person name="Zhang Y."/>
            <person name="Qiu H."/>
            <person name="Guo Y."/>
            <person name="Wan H."/>
            <person name="Zhang X."/>
            <person name="Scossa F."/>
            <person name="Alseekh S."/>
            <person name="Zhang Q."/>
            <person name="Wang P."/>
            <person name="Xu L."/>
            <person name="Schmidt M.H."/>
            <person name="Jia X."/>
            <person name="Li D."/>
            <person name="Zhu A."/>
            <person name="Guo F."/>
            <person name="Chen W."/>
            <person name="Ni D."/>
            <person name="Usadel B."/>
            <person name="Fernie A.R."/>
            <person name="Wen W."/>
        </authorList>
    </citation>
    <scope>NUCLEOTIDE SEQUENCE [LARGE SCALE GENOMIC DNA]</scope>
    <source>
        <strain evidence="3">cv. G240</strain>
    </source>
</reference>
<dbReference type="GO" id="GO:0009898">
    <property type="term" value="C:cytoplasmic side of plasma membrane"/>
    <property type="evidence" value="ECO:0007669"/>
    <property type="project" value="TreeGrafter"/>
</dbReference>
<dbReference type="PANTHER" id="PTHR22761:SF7">
    <property type="entry name" value="SNF7 FAMILY PROTEIN"/>
    <property type="match status" value="1"/>
</dbReference>
<evidence type="ECO:0000313" key="2">
    <source>
        <dbReference type="EMBL" id="KAF5937237.1"/>
    </source>
</evidence>
<evidence type="ECO:0008006" key="4">
    <source>
        <dbReference type="Google" id="ProtNLM"/>
    </source>
</evidence>
<dbReference type="GO" id="GO:0032511">
    <property type="term" value="P:late endosome to vacuole transport via multivesicular body sorting pathway"/>
    <property type="evidence" value="ECO:0007669"/>
    <property type="project" value="TreeGrafter"/>
</dbReference>
<sequence>MVEEGSASLRRIGELIRKEVPDWDDEVMVTARFKAFSGQRSDWEPKYVFWRDLILKLSTHLGVFLFHPSELSPFAKQLFVFLKVKNLWFNRGGLTPLCIDHVLLEMYNAGDILRRGDLVDPTSGRLSQILRRVVHLVGLSRASTQVDIMEDHLILLPVLKDKAAEVVKSISESHWTSSCIITMRKFQDICGGSKEASAILSYLSGCRKVQYLAINKGEFMEGVKVSLLPEAVSSITSLDCDVLHLISTAEKLQQQLHVINQRWEMYRKLALASLQSGSKKVALKHARELKLSSESREKCTTLLNRVEEVLRVIADAESSKKVSEAIQIGARAMKDNRINVEEVQLCLEELEDAIDSQKQVENVLVCVATAESTSSYTGIEDEDVEDEFKKLELELEVGSDSSQVCISEVGVKSVREEMEDQKIAESISDALSNLNLVDVAPMVSITRQDSTDSTRNNLSKTPKLEAA</sequence>
<feature type="region of interest" description="Disordered" evidence="1">
    <location>
        <begin position="447"/>
        <end position="467"/>
    </location>
</feature>
<organism evidence="2 3">
    <name type="scientific">Camellia sinensis</name>
    <name type="common">Tea plant</name>
    <name type="synonym">Thea sinensis</name>
    <dbReference type="NCBI Taxonomy" id="4442"/>
    <lineage>
        <taxon>Eukaryota</taxon>
        <taxon>Viridiplantae</taxon>
        <taxon>Streptophyta</taxon>
        <taxon>Embryophyta</taxon>
        <taxon>Tracheophyta</taxon>
        <taxon>Spermatophyta</taxon>
        <taxon>Magnoliopsida</taxon>
        <taxon>eudicotyledons</taxon>
        <taxon>Gunneridae</taxon>
        <taxon>Pentapetalae</taxon>
        <taxon>asterids</taxon>
        <taxon>Ericales</taxon>
        <taxon>Theaceae</taxon>
        <taxon>Camellia</taxon>
    </lineage>
</organism>
<dbReference type="PANTHER" id="PTHR22761">
    <property type="entry name" value="CHARGED MULTIVESICULAR BODY PROTEIN"/>
    <property type="match status" value="1"/>
</dbReference>
<comment type="caution">
    <text evidence="2">The sequence shown here is derived from an EMBL/GenBank/DDBJ whole genome shotgun (WGS) entry which is preliminary data.</text>
</comment>
<dbReference type="Pfam" id="PF25880">
    <property type="entry name" value="WHD_CHMP7_1st"/>
    <property type="match status" value="1"/>
</dbReference>
<keyword evidence="3" id="KW-1185">Reference proteome</keyword>
<evidence type="ECO:0000313" key="3">
    <source>
        <dbReference type="Proteomes" id="UP000593564"/>
    </source>
</evidence>
<accession>A0A7J7G9L1</accession>
<dbReference type="InterPro" id="IPR005024">
    <property type="entry name" value="Snf7_fam"/>
</dbReference>
<dbReference type="Pfam" id="PF03357">
    <property type="entry name" value="Snf7"/>
    <property type="match status" value="1"/>
</dbReference>
<reference evidence="2 3" key="2">
    <citation type="submission" date="2020-07" db="EMBL/GenBank/DDBJ databases">
        <title>Genome assembly of wild tea tree DASZ reveals pedigree and selection history of tea varieties.</title>
        <authorList>
            <person name="Zhang W."/>
        </authorList>
    </citation>
    <scope>NUCLEOTIDE SEQUENCE [LARGE SCALE GENOMIC DNA]</scope>
    <source>
        <strain evidence="3">cv. G240</strain>
        <tissue evidence="2">Leaf</tissue>
    </source>
</reference>
<dbReference type="Proteomes" id="UP000593564">
    <property type="component" value="Unassembled WGS sequence"/>
</dbReference>
<proteinExistence type="predicted"/>
<name>A0A7J7G9L1_CAMSI</name>
<evidence type="ECO:0000256" key="1">
    <source>
        <dbReference type="SAM" id="MobiDB-lite"/>
    </source>
</evidence>
<dbReference type="GO" id="GO:0006900">
    <property type="term" value="P:vesicle budding from membrane"/>
    <property type="evidence" value="ECO:0007669"/>
    <property type="project" value="TreeGrafter"/>
</dbReference>
<protein>
    <recommendedName>
        <fullName evidence="4">Charged multivesicular body protein 7</fullName>
    </recommendedName>
</protein>
<dbReference type="GO" id="GO:0005771">
    <property type="term" value="C:multivesicular body"/>
    <property type="evidence" value="ECO:0007669"/>
    <property type="project" value="TreeGrafter"/>
</dbReference>